<dbReference type="AlphaFoldDB" id="A0A9P6VFE7"/>
<proteinExistence type="predicted"/>
<dbReference type="Gene3D" id="2.30.29.30">
    <property type="entry name" value="Pleckstrin-homology domain (PH domain)/Phosphotyrosine-binding domain (PTB)"/>
    <property type="match status" value="1"/>
</dbReference>
<evidence type="ECO:0000256" key="1">
    <source>
        <dbReference type="SAM" id="MobiDB-lite"/>
    </source>
</evidence>
<sequence length="404" mass="45113">MVDFASSEQHSSHVAVNRLSISIPTSNRVSMEDDCDGSRSPESPVTTIDENIGSPPSYDADDILQSPLIRQKFNIQPREDEGREILPSYSSEISLETVFSKKVELEGAIHRATDRNCYKSSSLAIWASESKRSEVPVPAKKGPFLKSYNLQHADVGIAADYFKKRYVIRVRAETDQFLLSCCKIETFVQWLQSLFAAIDIAPPLDTRPLPRDLSIPQIRRRRTSCSTPVRNLEQNAALVREQYELMRRLYPGLVEDPLPEVADPPSPTIPTIEVQPPTTSRLNTAPASFATVTPNFSEAARTNTVRTRSTTALSSSSTISERHPSVSSETGKWRPEHQWSAMYDMLYAKRCMAILTSGSPRKSDIVIMEGKQWNVDWTTGALTRCEPPDYGEIVAEKRGGHDPA</sequence>
<dbReference type="SUPFAM" id="SSF50729">
    <property type="entry name" value="PH domain-like"/>
    <property type="match status" value="1"/>
</dbReference>
<dbReference type="PANTHER" id="PTHR37283:SF1">
    <property type="entry name" value="PH DOMAIN-CONTAINING PROTEIN YHR131C"/>
    <property type="match status" value="1"/>
</dbReference>
<organism evidence="2 3">
    <name type="scientific">Hyphodiscus hymeniophilus</name>
    <dbReference type="NCBI Taxonomy" id="353542"/>
    <lineage>
        <taxon>Eukaryota</taxon>
        <taxon>Fungi</taxon>
        <taxon>Dikarya</taxon>
        <taxon>Ascomycota</taxon>
        <taxon>Pezizomycotina</taxon>
        <taxon>Leotiomycetes</taxon>
        <taxon>Helotiales</taxon>
        <taxon>Hyphodiscaceae</taxon>
        <taxon>Hyphodiscus</taxon>
    </lineage>
</organism>
<dbReference type="OrthoDB" id="5865767at2759"/>
<evidence type="ECO:0000313" key="2">
    <source>
        <dbReference type="EMBL" id="KAG0646911.1"/>
    </source>
</evidence>
<gene>
    <name evidence="2" type="ORF">D0Z07_6469</name>
</gene>
<feature type="region of interest" description="Disordered" evidence="1">
    <location>
        <begin position="27"/>
        <end position="57"/>
    </location>
</feature>
<reference evidence="2" key="1">
    <citation type="submission" date="2019-07" db="EMBL/GenBank/DDBJ databases">
        <title>Hyphodiscus hymeniophilus genome sequencing and assembly.</title>
        <authorList>
            <person name="Kramer G."/>
            <person name="Nodwell J."/>
        </authorList>
    </citation>
    <scope>NUCLEOTIDE SEQUENCE</scope>
    <source>
        <strain evidence="2">ATCC 34498</strain>
    </source>
</reference>
<dbReference type="EMBL" id="VNKQ01000014">
    <property type="protein sequence ID" value="KAG0646911.1"/>
    <property type="molecule type" value="Genomic_DNA"/>
</dbReference>
<accession>A0A9P6VFE7</accession>
<comment type="caution">
    <text evidence="2">The sequence shown here is derived from an EMBL/GenBank/DDBJ whole genome shotgun (WGS) entry which is preliminary data.</text>
</comment>
<evidence type="ECO:0000313" key="3">
    <source>
        <dbReference type="Proteomes" id="UP000785200"/>
    </source>
</evidence>
<feature type="compositionally biased region" description="Polar residues" evidence="1">
    <location>
        <begin position="40"/>
        <end position="49"/>
    </location>
</feature>
<dbReference type="InterPro" id="IPR011993">
    <property type="entry name" value="PH-like_dom_sf"/>
</dbReference>
<keyword evidence="3" id="KW-1185">Reference proteome</keyword>
<protein>
    <submittedName>
        <fullName evidence="2">PH domain-containing</fullName>
    </submittedName>
</protein>
<name>A0A9P6VFE7_9HELO</name>
<feature type="region of interest" description="Disordered" evidence="1">
    <location>
        <begin position="303"/>
        <end position="332"/>
    </location>
</feature>
<dbReference type="Proteomes" id="UP000785200">
    <property type="component" value="Unassembled WGS sequence"/>
</dbReference>
<dbReference type="PANTHER" id="PTHR37283">
    <property type="entry name" value="PH DOMAIN-CONTAINING PROTEIN YHR131C"/>
    <property type="match status" value="1"/>
</dbReference>
<feature type="compositionally biased region" description="Low complexity" evidence="1">
    <location>
        <begin position="304"/>
        <end position="319"/>
    </location>
</feature>